<protein>
    <submittedName>
        <fullName evidence="3">Uncharacterized protein</fullName>
    </submittedName>
</protein>
<dbReference type="Pfam" id="PF23076">
    <property type="entry name" value="PH_FT_C"/>
    <property type="match status" value="1"/>
</dbReference>
<evidence type="ECO:0000313" key="4">
    <source>
        <dbReference type="Proteomes" id="UP001444661"/>
    </source>
</evidence>
<name>A0ABR1TFV2_9PEZI</name>
<proteinExistence type="predicted"/>
<dbReference type="Proteomes" id="UP001444661">
    <property type="component" value="Unassembled WGS sequence"/>
</dbReference>
<feature type="domain" description="PH" evidence="1">
    <location>
        <begin position="261"/>
        <end position="359"/>
    </location>
</feature>
<comment type="caution">
    <text evidence="3">The sequence shown here is derived from an EMBL/GenBank/DDBJ whole genome shotgun (WGS) entry which is preliminary data.</text>
</comment>
<evidence type="ECO:0000259" key="2">
    <source>
        <dbReference type="Pfam" id="PF23076"/>
    </source>
</evidence>
<feature type="non-terminal residue" evidence="3">
    <location>
        <position position="416"/>
    </location>
</feature>
<dbReference type="Pfam" id="PF23074">
    <property type="entry name" value="PH_FT_N"/>
    <property type="match status" value="1"/>
</dbReference>
<feature type="domain" description="PH" evidence="2">
    <location>
        <begin position="370"/>
        <end position="408"/>
    </location>
</feature>
<dbReference type="InterPro" id="IPR057082">
    <property type="entry name" value="PH_C"/>
</dbReference>
<gene>
    <name evidence="3" type="ORF">PG993_005527</name>
</gene>
<accession>A0ABR1TFV2</accession>
<keyword evidence="4" id="KW-1185">Reference proteome</keyword>
<sequence>MDMITRDVGSSLLNGCCHEAERARIVGLSLDGLCLTLPEKFHGHLKGLIQQIHLCSQMLLTIADLSQLHITRVPVVTDYLNVILPCFSRSLRDITDYVNNRSLDKEHRWRKMYHCMGEELPGTPLPARFALYYAFLDMLKHLLTKSPEFDLNGLETLRLRIFQLREARGIPPPSPIHQDHIIRQQKAMAFWEQETSSRGTIGQYAVVHLQDMPDELTPLSFFSRAYGPFRRLGAIDMLSDVKTLAKRYAENLGPFFTPLSTFDDDTVSVTFFLQGLEEIPTLMVRQIHSGEPWAAIKGAHELCIKRDFDSRLTFTRWSVTERRIKPWAQLTFITWEEMVLFYCTFVCLKVRSPMFINIREEEYEIRKENKLFQAQIFDDGFDHCLKVYEDILTKRRRLHASVWEGGLEGLSCLDCI</sequence>
<evidence type="ECO:0000313" key="3">
    <source>
        <dbReference type="EMBL" id="KAK8045503.1"/>
    </source>
</evidence>
<dbReference type="EMBL" id="JAQQWK010000003">
    <property type="protein sequence ID" value="KAK8045503.1"/>
    <property type="molecule type" value="Genomic_DNA"/>
</dbReference>
<dbReference type="InterPro" id="IPR057081">
    <property type="entry name" value="PH_N"/>
</dbReference>
<evidence type="ECO:0000259" key="1">
    <source>
        <dbReference type="Pfam" id="PF23074"/>
    </source>
</evidence>
<organism evidence="3 4">
    <name type="scientific">Apiospora rasikravindrae</name>
    <dbReference type="NCBI Taxonomy" id="990691"/>
    <lineage>
        <taxon>Eukaryota</taxon>
        <taxon>Fungi</taxon>
        <taxon>Dikarya</taxon>
        <taxon>Ascomycota</taxon>
        <taxon>Pezizomycotina</taxon>
        <taxon>Sordariomycetes</taxon>
        <taxon>Xylariomycetidae</taxon>
        <taxon>Amphisphaeriales</taxon>
        <taxon>Apiosporaceae</taxon>
        <taxon>Apiospora</taxon>
    </lineage>
</organism>
<reference evidence="3 4" key="1">
    <citation type="submission" date="2023-01" db="EMBL/GenBank/DDBJ databases">
        <title>Analysis of 21 Apiospora genomes using comparative genomics revels a genus with tremendous synthesis potential of carbohydrate active enzymes and secondary metabolites.</title>
        <authorList>
            <person name="Sorensen T."/>
        </authorList>
    </citation>
    <scope>NUCLEOTIDE SEQUENCE [LARGE SCALE GENOMIC DNA]</scope>
    <source>
        <strain evidence="3 4">CBS 33761</strain>
    </source>
</reference>